<comment type="caution">
    <text evidence="2">The sequence shown here is derived from an EMBL/GenBank/DDBJ whole genome shotgun (WGS) entry which is preliminary data.</text>
</comment>
<feature type="region of interest" description="Disordered" evidence="1">
    <location>
        <begin position="207"/>
        <end position="251"/>
    </location>
</feature>
<evidence type="ECO:0000256" key="1">
    <source>
        <dbReference type="SAM" id="MobiDB-lite"/>
    </source>
</evidence>
<proteinExistence type="predicted"/>
<dbReference type="Proteomes" id="UP000683360">
    <property type="component" value="Unassembled WGS sequence"/>
</dbReference>
<name>A0A8S3TWE6_MYTED</name>
<evidence type="ECO:0000313" key="3">
    <source>
        <dbReference type="Proteomes" id="UP000683360"/>
    </source>
</evidence>
<dbReference type="InterPro" id="IPR012337">
    <property type="entry name" value="RNaseH-like_sf"/>
</dbReference>
<dbReference type="EMBL" id="CAJPWZ010002225">
    <property type="protein sequence ID" value="CAG2234136.1"/>
    <property type="molecule type" value="Genomic_DNA"/>
</dbReference>
<organism evidence="2 3">
    <name type="scientific">Mytilus edulis</name>
    <name type="common">Blue mussel</name>
    <dbReference type="NCBI Taxonomy" id="6550"/>
    <lineage>
        <taxon>Eukaryota</taxon>
        <taxon>Metazoa</taxon>
        <taxon>Spiralia</taxon>
        <taxon>Lophotrochozoa</taxon>
        <taxon>Mollusca</taxon>
        <taxon>Bivalvia</taxon>
        <taxon>Autobranchia</taxon>
        <taxon>Pteriomorphia</taxon>
        <taxon>Mytilida</taxon>
        <taxon>Mytiloidea</taxon>
        <taxon>Mytilidae</taxon>
        <taxon>Mytilinae</taxon>
        <taxon>Mytilus</taxon>
    </lineage>
</organism>
<evidence type="ECO:0008006" key="4">
    <source>
        <dbReference type="Google" id="ProtNLM"/>
    </source>
</evidence>
<gene>
    <name evidence="2" type="ORF">MEDL_46761</name>
</gene>
<dbReference type="GO" id="GO:0003676">
    <property type="term" value="F:nucleic acid binding"/>
    <property type="evidence" value="ECO:0007669"/>
    <property type="project" value="InterPro"/>
</dbReference>
<accession>A0A8S3TWE6</accession>
<protein>
    <recommendedName>
        <fullName evidence="4">Integrase catalytic domain-containing protein</fullName>
    </recommendedName>
</protein>
<sequence length="251" mass="28091">MGPIGIAGYNCKVEYIAGTANFCADLLSRIPTKSDENNHVQETDDDVDFDDKAYEVGTLNSNSFDSRRYASCHLDEDNDLVKPDIDLHGEFSMEAEQAEDGTIASLKKRLQSGTATKTEDEAFAVPDKSAENIVHLLIEHIFPRYGSALQLLTDNGTEFVNESTSPVSYKLKNQLTDKTTKALARHIRPTNLEWDIPKENLGKPLRKSVYVVPPNDSDDGDSSDVETSKAKMTKWPRYERQDWSSEDDIPL</sequence>
<dbReference type="Gene3D" id="3.30.420.10">
    <property type="entry name" value="Ribonuclease H-like superfamily/Ribonuclease H"/>
    <property type="match status" value="1"/>
</dbReference>
<reference evidence="2" key="1">
    <citation type="submission" date="2021-03" db="EMBL/GenBank/DDBJ databases">
        <authorList>
            <person name="Bekaert M."/>
        </authorList>
    </citation>
    <scope>NUCLEOTIDE SEQUENCE</scope>
</reference>
<dbReference type="SUPFAM" id="SSF53098">
    <property type="entry name" value="Ribonuclease H-like"/>
    <property type="match status" value="1"/>
</dbReference>
<keyword evidence="3" id="KW-1185">Reference proteome</keyword>
<dbReference type="AlphaFoldDB" id="A0A8S3TWE6"/>
<dbReference type="InterPro" id="IPR036397">
    <property type="entry name" value="RNaseH_sf"/>
</dbReference>
<evidence type="ECO:0000313" key="2">
    <source>
        <dbReference type="EMBL" id="CAG2234136.1"/>
    </source>
</evidence>